<evidence type="ECO:0000313" key="3">
    <source>
        <dbReference type="Proteomes" id="UP000694395"/>
    </source>
</evidence>
<dbReference type="GO" id="GO:0043596">
    <property type="term" value="C:nuclear replication fork"/>
    <property type="evidence" value="ECO:0007669"/>
    <property type="project" value="TreeGrafter"/>
</dbReference>
<dbReference type="GO" id="GO:0000724">
    <property type="term" value="P:double-strand break repair via homologous recombination"/>
    <property type="evidence" value="ECO:0007669"/>
    <property type="project" value="InterPro"/>
</dbReference>
<keyword evidence="3" id="KW-1185">Reference proteome</keyword>
<dbReference type="InterPro" id="IPR042320">
    <property type="entry name" value="MMS22-like"/>
</dbReference>
<dbReference type="Pfam" id="PF14910">
    <property type="entry name" value="MMS22L_N"/>
    <property type="match status" value="1"/>
</dbReference>
<organism evidence="2 3">
    <name type="scientific">Oncorhynchus mykiss</name>
    <name type="common">Rainbow trout</name>
    <name type="synonym">Salmo gairdneri</name>
    <dbReference type="NCBI Taxonomy" id="8022"/>
    <lineage>
        <taxon>Eukaryota</taxon>
        <taxon>Metazoa</taxon>
        <taxon>Chordata</taxon>
        <taxon>Craniata</taxon>
        <taxon>Vertebrata</taxon>
        <taxon>Euteleostomi</taxon>
        <taxon>Actinopterygii</taxon>
        <taxon>Neopterygii</taxon>
        <taxon>Teleostei</taxon>
        <taxon>Protacanthopterygii</taxon>
        <taxon>Salmoniformes</taxon>
        <taxon>Salmonidae</taxon>
        <taxon>Salmoninae</taxon>
        <taxon>Oncorhynchus</taxon>
    </lineage>
</organism>
<feature type="domain" description="Protein MMS22-like N-terminal" evidence="1">
    <location>
        <begin position="3"/>
        <end position="182"/>
    </location>
</feature>
<proteinExistence type="predicted"/>
<reference evidence="2" key="1">
    <citation type="submission" date="2020-07" db="EMBL/GenBank/DDBJ databases">
        <title>A long reads based de novo assembly of the rainbow trout Arlee double haploid line genome.</title>
        <authorList>
            <person name="Gao G."/>
            <person name="Palti Y."/>
        </authorList>
    </citation>
    <scope>NUCLEOTIDE SEQUENCE [LARGE SCALE GENOMIC DNA]</scope>
</reference>
<dbReference type="PANTHER" id="PTHR28547:SF1">
    <property type="entry name" value="PROTEIN MMS22-LIKE"/>
    <property type="match status" value="1"/>
</dbReference>
<protein>
    <recommendedName>
        <fullName evidence="1">Protein MMS22-like N-terminal domain-containing protein</fullName>
    </recommendedName>
</protein>
<dbReference type="GeneTree" id="ENSGT00940000170209"/>
<accession>A0A8C7ND21</accession>
<dbReference type="Ensembl" id="ENSOMYT00000000165.2">
    <property type="protein sequence ID" value="ENSOMYP00000000106.2"/>
    <property type="gene ID" value="ENSOMYG00000000116.2"/>
</dbReference>
<dbReference type="AlphaFoldDB" id="A0A8C7ND21"/>
<name>A0A8C7ND21_ONCMY</name>
<reference evidence="2" key="2">
    <citation type="submission" date="2025-08" db="UniProtKB">
        <authorList>
            <consortium name="Ensembl"/>
        </authorList>
    </citation>
    <scope>IDENTIFICATION</scope>
</reference>
<reference evidence="2" key="3">
    <citation type="submission" date="2025-09" db="UniProtKB">
        <authorList>
            <consortium name="Ensembl"/>
        </authorList>
    </citation>
    <scope>IDENTIFICATION</scope>
</reference>
<dbReference type="PANTHER" id="PTHR28547">
    <property type="entry name" value="PROTEIN MMS22-LIKE"/>
    <property type="match status" value="1"/>
</dbReference>
<dbReference type="GO" id="GO:0031297">
    <property type="term" value="P:replication fork processing"/>
    <property type="evidence" value="ECO:0007669"/>
    <property type="project" value="InterPro"/>
</dbReference>
<evidence type="ECO:0000313" key="2">
    <source>
        <dbReference type="Ensembl" id="ENSOMYP00000000106.2"/>
    </source>
</evidence>
<sequence>SLPPCFSCASDSGREDTRPLSSDSYIGRGSLKHRSKLLLSSKGCCCVWPQPHADYEDDTADIFGFPWVTETSLVESTKLLFGLFRWEYRQIISLHYEAEDLRQQRVLFLQYVKVFLYRYLEPTSPLEEGPCQPYEELEAQLPSALLEELFGVTLLIVSLKDLPANIQSALTIQRQGKVAPLHTHTKYKYCE</sequence>
<dbReference type="Proteomes" id="UP000694395">
    <property type="component" value="Chromosome 2"/>
</dbReference>
<evidence type="ECO:0000259" key="1">
    <source>
        <dbReference type="Pfam" id="PF14910"/>
    </source>
</evidence>
<dbReference type="InterPro" id="IPR029425">
    <property type="entry name" value="MMS22L_N"/>
</dbReference>